<reference evidence="1 2" key="1">
    <citation type="journal article" date="2018" name="Sci. Rep.">
        <title>Characterisation of pathogen-specific regions and novel effector candidates in Fusarium oxysporum f. sp. cepae.</title>
        <authorList>
            <person name="Armitage A.D."/>
            <person name="Taylor A."/>
            <person name="Sobczyk M.K."/>
            <person name="Baxter L."/>
            <person name="Greenfield B.P."/>
            <person name="Bates H.J."/>
            <person name="Wilson F."/>
            <person name="Jackson A.C."/>
            <person name="Ott S."/>
            <person name="Harrison R.J."/>
            <person name="Clarkson J.P."/>
        </authorList>
    </citation>
    <scope>NUCLEOTIDE SEQUENCE [LARGE SCALE GENOMIC DNA]</scope>
    <source>
        <strain evidence="1 2">FoC_Fus2</strain>
    </source>
</reference>
<dbReference type="Proteomes" id="UP000270866">
    <property type="component" value="Chromosome 7"/>
</dbReference>
<accession>A0A3L6NR35</accession>
<dbReference type="EMBL" id="MRCU01000004">
    <property type="protein sequence ID" value="RKK20903.1"/>
    <property type="molecule type" value="Genomic_DNA"/>
</dbReference>
<comment type="caution">
    <text evidence="1">The sequence shown here is derived from an EMBL/GenBank/DDBJ whole genome shotgun (WGS) entry which is preliminary data.</text>
</comment>
<gene>
    <name evidence="1" type="ORF">BFJ65_g7595</name>
</gene>
<name>A0A3L6NR35_FUSOX</name>
<evidence type="ECO:0000313" key="2">
    <source>
        <dbReference type="Proteomes" id="UP000270866"/>
    </source>
</evidence>
<proteinExistence type="predicted"/>
<evidence type="ECO:0000313" key="1">
    <source>
        <dbReference type="EMBL" id="RKK20903.1"/>
    </source>
</evidence>
<dbReference type="AlphaFoldDB" id="A0A3L6NR35"/>
<sequence>MVFVLASSLISTFGPISDPPPEPRKFFKSTDRKFMWFIKAVS</sequence>
<protein>
    <submittedName>
        <fullName evidence="1">Uncharacterized protein</fullName>
    </submittedName>
</protein>
<organism evidence="1 2">
    <name type="scientific">Fusarium oxysporum f. sp. cepae</name>
    <dbReference type="NCBI Taxonomy" id="396571"/>
    <lineage>
        <taxon>Eukaryota</taxon>
        <taxon>Fungi</taxon>
        <taxon>Dikarya</taxon>
        <taxon>Ascomycota</taxon>
        <taxon>Pezizomycotina</taxon>
        <taxon>Sordariomycetes</taxon>
        <taxon>Hypocreomycetidae</taxon>
        <taxon>Hypocreales</taxon>
        <taxon>Nectriaceae</taxon>
        <taxon>Fusarium</taxon>
        <taxon>Fusarium oxysporum species complex</taxon>
    </lineage>
</organism>